<dbReference type="Proteomes" id="UP000183400">
    <property type="component" value="Unassembled WGS sequence"/>
</dbReference>
<reference evidence="3" key="1">
    <citation type="submission" date="2016-10" db="EMBL/GenBank/DDBJ databases">
        <authorList>
            <person name="Varghese N."/>
            <person name="Submissions S."/>
        </authorList>
    </citation>
    <scope>NUCLEOTIDE SEQUENCE [LARGE SCALE GENOMIC DNA]</scope>
    <source>
        <strain evidence="3">DSM 27839</strain>
    </source>
</reference>
<sequence length="94" mass="10525">MWGMNEATKSAFGGYSSLENTLPLSEGIKAKLVELTEIHDRALDWADPCGPSLWSKEDFDNFETEACGVLKAIQAELDDRFLVWYEPIGEAEEP</sequence>
<protein>
    <submittedName>
        <fullName evidence="2">Uncharacterized protein</fullName>
    </submittedName>
</protein>
<feature type="region of interest" description="Disordered" evidence="1">
    <location>
        <begin position="1"/>
        <end position="20"/>
    </location>
</feature>
<evidence type="ECO:0000313" key="3">
    <source>
        <dbReference type="Proteomes" id="UP000183400"/>
    </source>
</evidence>
<organism evidence="2 3">
    <name type="scientific">Ruegeria halocynthiae</name>
    <dbReference type="NCBI Taxonomy" id="985054"/>
    <lineage>
        <taxon>Bacteria</taxon>
        <taxon>Pseudomonadati</taxon>
        <taxon>Pseudomonadota</taxon>
        <taxon>Alphaproteobacteria</taxon>
        <taxon>Rhodobacterales</taxon>
        <taxon>Roseobacteraceae</taxon>
        <taxon>Ruegeria</taxon>
    </lineage>
</organism>
<accession>A0A1H3D9R6</accession>
<proteinExistence type="predicted"/>
<gene>
    <name evidence="2" type="ORF">SAMN05444358_10832</name>
</gene>
<dbReference type="EMBL" id="FNNP01000008">
    <property type="protein sequence ID" value="SDX63135.1"/>
    <property type="molecule type" value="Genomic_DNA"/>
</dbReference>
<evidence type="ECO:0000256" key="1">
    <source>
        <dbReference type="SAM" id="MobiDB-lite"/>
    </source>
</evidence>
<evidence type="ECO:0000313" key="2">
    <source>
        <dbReference type="EMBL" id="SDX63135.1"/>
    </source>
</evidence>
<name>A0A1H3D9R6_9RHOB</name>
<dbReference type="AlphaFoldDB" id="A0A1H3D9R6"/>
<keyword evidence="3" id="KW-1185">Reference proteome</keyword>